<reference evidence="2" key="1">
    <citation type="submission" date="2018-07" db="EMBL/GenBank/DDBJ databases">
        <authorList>
            <person name="Quirk P.G."/>
            <person name="Krulwich T.A."/>
        </authorList>
    </citation>
    <scope>NUCLEOTIDE SEQUENCE</scope>
    <source>
        <strain evidence="2">Anand</strain>
    </source>
</reference>
<proteinExistence type="predicted"/>
<sequence>MRKSHMISLTLFYTLFWMRIALKKSVSQPLDEINKNEKKAGQKENIKLGINGYSGKIFRNRVKRCIPQQFQNVELTVPDETPKYQTMKEDVSVSTFESVSDDAKDEIRIDLGDPLVPNNESQKDNSGKQVVKDSLVRKFIKCIIGRTGSEESVIYLKAYEQNKEDECLIRDNKTKENPDECAKAKKQVKINVQIENEKEIRREKEIFISQKSGIQTRITTVRSYEDANEELAVPGPSRAIVRVFPSIEAMEKAMQKRDRKYHKDGFD</sequence>
<name>A0A3B0N397_THEAN</name>
<evidence type="ECO:0000256" key="1">
    <source>
        <dbReference type="SAM" id="SignalP"/>
    </source>
</evidence>
<feature type="chain" id="PRO_5033366989" evidence="1">
    <location>
        <begin position="28"/>
        <end position="267"/>
    </location>
</feature>
<organism evidence="2">
    <name type="scientific">Theileria annulata</name>
    <dbReference type="NCBI Taxonomy" id="5874"/>
    <lineage>
        <taxon>Eukaryota</taxon>
        <taxon>Sar</taxon>
        <taxon>Alveolata</taxon>
        <taxon>Apicomplexa</taxon>
        <taxon>Aconoidasida</taxon>
        <taxon>Piroplasmida</taxon>
        <taxon>Theileriidae</taxon>
        <taxon>Theileria</taxon>
    </lineage>
</organism>
<evidence type="ECO:0000313" key="3">
    <source>
        <dbReference type="EMBL" id="SVP92309.1"/>
    </source>
</evidence>
<protein>
    <submittedName>
        <fullName evidence="2">Uncharacterized protein</fullName>
    </submittedName>
</protein>
<dbReference type="VEuPathDB" id="PiroplasmaDB:TA13955"/>
<gene>
    <name evidence="2" type="ORF">TAT_000210000</name>
    <name evidence="3" type="ORF">TAV_000210200</name>
</gene>
<dbReference type="AlphaFoldDB" id="A0A3B0N397"/>
<evidence type="ECO:0000313" key="2">
    <source>
        <dbReference type="EMBL" id="SVP92109.1"/>
    </source>
</evidence>
<dbReference type="EMBL" id="UIVS01000002">
    <property type="protein sequence ID" value="SVP92309.1"/>
    <property type="molecule type" value="Genomic_DNA"/>
</dbReference>
<keyword evidence="1" id="KW-0732">Signal</keyword>
<accession>A0A3B0N397</accession>
<feature type="signal peptide" evidence="1">
    <location>
        <begin position="1"/>
        <end position="27"/>
    </location>
</feature>
<dbReference type="EMBL" id="UIVT01000002">
    <property type="protein sequence ID" value="SVP92109.1"/>
    <property type="molecule type" value="Genomic_DNA"/>
</dbReference>